<proteinExistence type="predicted"/>
<sequence length="412" mass="44236">MPEESSRLPQIIAGSDPHTYTVYLVRRGTFKVTFPPPDGESGRTLVSIPLAWLGGVKTWRAYNLPTHLQRLTIINRPADHPYRVPTAPPPPLLTDAELAAGSSTSSSPVPTSDPDEIPLVIPAAARIATRNSHRSPSGAKTRASEHSQPNSKPLDPVADSDVPASHAQSSRDGRAQSPQAAISPLDRNVGPEPQSAPASSSRRRNVEDDRARSASPADSDAEDGSSVGWDGILKGLQAYRDDRERRYAAIIISDILTSWFTFEGRYTLMTRSKKVVVHVNVPASPDDVTVEVNLDLEQLPAGVPYTVTTACISDACDAPTPPPTPSSSTMPLQATSVEYFLPHNLKGDATQLPPFPGHPGVSVSLEKAVQRSYGRRVFGLGPLLARCKAWATRLFLGLNSDASRRSGSTGRD</sequence>
<evidence type="ECO:0000313" key="2">
    <source>
        <dbReference type="Proteomes" id="UP000814140"/>
    </source>
</evidence>
<name>A0ACB8SIP9_9AGAM</name>
<dbReference type="EMBL" id="MU277283">
    <property type="protein sequence ID" value="KAI0055666.1"/>
    <property type="molecule type" value="Genomic_DNA"/>
</dbReference>
<comment type="caution">
    <text evidence="1">The sequence shown here is derived from an EMBL/GenBank/DDBJ whole genome shotgun (WGS) entry which is preliminary data.</text>
</comment>
<organism evidence="1 2">
    <name type="scientific">Artomyces pyxidatus</name>
    <dbReference type="NCBI Taxonomy" id="48021"/>
    <lineage>
        <taxon>Eukaryota</taxon>
        <taxon>Fungi</taxon>
        <taxon>Dikarya</taxon>
        <taxon>Basidiomycota</taxon>
        <taxon>Agaricomycotina</taxon>
        <taxon>Agaricomycetes</taxon>
        <taxon>Russulales</taxon>
        <taxon>Auriscalpiaceae</taxon>
        <taxon>Artomyces</taxon>
    </lineage>
</organism>
<evidence type="ECO:0000313" key="1">
    <source>
        <dbReference type="EMBL" id="KAI0055666.1"/>
    </source>
</evidence>
<protein>
    <submittedName>
        <fullName evidence="1">Uncharacterized protein</fullName>
    </submittedName>
</protein>
<reference evidence="1" key="2">
    <citation type="journal article" date="2022" name="New Phytol.">
        <title>Evolutionary transition to the ectomycorrhizal habit in the genomes of a hyperdiverse lineage of mushroom-forming fungi.</title>
        <authorList>
            <person name="Looney B."/>
            <person name="Miyauchi S."/>
            <person name="Morin E."/>
            <person name="Drula E."/>
            <person name="Courty P.E."/>
            <person name="Kohler A."/>
            <person name="Kuo A."/>
            <person name="LaButti K."/>
            <person name="Pangilinan J."/>
            <person name="Lipzen A."/>
            <person name="Riley R."/>
            <person name="Andreopoulos W."/>
            <person name="He G."/>
            <person name="Johnson J."/>
            <person name="Nolan M."/>
            <person name="Tritt A."/>
            <person name="Barry K.W."/>
            <person name="Grigoriev I.V."/>
            <person name="Nagy L.G."/>
            <person name="Hibbett D."/>
            <person name="Henrissat B."/>
            <person name="Matheny P.B."/>
            <person name="Labbe J."/>
            <person name="Martin F.M."/>
        </authorList>
    </citation>
    <scope>NUCLEOTIDE SEQUENCE</scope>
    <source>
        <strain evidence="1">HHB10654</strain>
    </source>
</reference>
<gene>
    <name evidence="1" type="ORF">BV25DRAFT_1921627</name>
</gene>
<reference evidence="1" key="1">
    <citation type="submission" date="2021-03" db="EMBL/GenBank/DDBJ databases">
        <authorList>
            <consortium name="DOE Joint Genome Institute"/>
            <person name="Ahrendt S."/>
            <person name="Looney B.P."/>
            <person name="Miyauchi S."/>
            <person name="Morin E."/>
            <person name="Drula E."/>
            <person name="Courty P.E."/>
            <person name="Chicoki N."/>
            <person name="Fauchery L."/>
            <person name="Kohler A."/>
            <person name="Kuo A."/>
            <person name="Labutti K."/>
            <person name="Pangilinan J."/>
            <person name="Lipzen A."/>
            <person name="Riley R."/>
            <person name="Andreopoulos W."/>
            <person name="He G."/>
            <person name="Johnson J."/>
            <person name="Barry K.W."/>
            <person name="Grigoriev I.V."/>
            <person name="Nagy L."/>
            <person name="Hibbett D."/>
            <person name="Henrissat B."/>
            <person name="Matheny P.B."/>
            <person name="Labbe J."/>
            <person name="Martin F."/>
        </authorList>
    </citation>
    <scope>NUCLEOTIDE SEQUENCE</scope>
    <source>
        <strain evidence="1">HHB10654</strain>
    </source>
</reference>
<keyword evidence="2" id="KW-1185">Reference proteome</keyword>
<dbReference type="Proteomes" id="UP000814140">
    <property type="component" value="Unassembled WGS sequence"/>
</dbReference>
<accession>A0ACB8SIP9</accession>